<protein>
    <recommendedName>
        <fullName evidence="4">Zinc-finger domain-containing protein</fullName>
    </recommendedName>
</protein>
<accession>A0ABQ1KIT8</accession>
<gene>
    <name evidence="2" type="ORF">GCM10011352_24060</name>
</gene>
<reference evidence="3" key="1">
    <citation type="journal article" date="2019" name="Int. J. Syst. Evol. Microbiol.">
        <title>The Global Catalogue of Microorganisms (GCM) 10K type strain sequencing project: providing services to taxonomists for standard genome sequencing and annotation.</title>
        <authorList>
            <consortium name="The Broad Institute Genomics Platform"/>
            <consortium name="The Broad Institute Genome Sequencing Center for Infectious Disease"/>
            <person name="Wu L."/>
            <person name="Ma J."/>
        </authorList>
    </citation>
    <scope>NUCLEOTIDE SEQUENCE [LARGE SCALE GENOMIC DNA]</scope>
    <source>
        <strain evidence="3">CGMCC 1.15341</strain>
    </source>
</reference>
<evidence type="ECO:0000256" key="1">
    <source>
        <dbReference type="SAM" id="Phobius"/>
    </source>
</evidence>
<keyword evidence="1" id="KW-1133">Transmembrane helix</keyword>
<dbReference type="EMBL" id="BMIJ01000004">
    <property type="protein sequence ID" value="GGB97103.1"/>
    <property type="molecule type" value="Genomic_DNA"/>
</dbReference>
<name>A0ABQ1KIT8_9GAMM</name>
<dbReference type="Gene3D" id="1.10.10.1320">
    <property type="entry name" value="Anti-sigma factor, zinc-finger domain"/>
    <property type="match status" value="1"/>
</dbReference>
<keyword evidence="1" id="KW-0472">Membrane</keyword>
<evidence type="ECO:0008006" key="4">
    <source>
        <dbReference type="Google" id="ProtNLM"/>
    </source>
</evidence>
<keyword evidence="3" id="KW-1185">Reference proteome</keyword>
<feature type="transmembrane region" description="Helical" evidence="1">
    <location>
        <begin position="91"/>
        <end position="112"/>
    </location>
</feature>
<dbReference type="Proteomes" id="UP000629025">
    <property type="component" value="Unassembled WGS sequence"/>
</dbReference>
<dbReference type="RefSeq" id="WP_188748576.1">
    <property type="nucleotide sequence ID" value="NZ_BMIJ01000004.1"/>
</dbReference>
<dbReference type="InterPro" id="IPR041916">
    <property type="entry name" value="Anti_sigma_zinc_sf"/>
</dbReference>
<comment type="caution">
    <text evidence="2">The sequence shown here is derived from an EMBL/GenBank/DDBJ whole genome shotgun (WGS) entry which is preliminary data.</text>
</comment>
<proteinExistence type="predicted"/>
<evidence type="ECO:0000313" key="2">
    <source>
        <dbReference type="EMBL" id="GGB97103.1"/>
    </source>
</evidence>
<evidence type="ECO:0000313" key="3">
    <source>
        <dbReference type="Proteomes" id="UP000629025"/>
    </source>
</evidence>
<keyword evidence="1" id="KW-0812">Transmembrane</keyword>
<organism evidence="2 3">
    <name type="scientific">Marinobacterium zhoushanense</name>
    <dbReference type="NCBI Taxonomy" id="1679163"/>
    <lineage>
        <taxon>Bacteria</taxon>
        <taxon>Pseudomonadati</taxon>
        <taxon>Pseudomonadota</taxon>
        <taxon>Gammaproteobacteria</taxon>
        <taxon>Oceanospirillales</taxon>
        <taxon>Oceanospirillaceae</taxon>
        <taxon>Marinobacterium</taxon>
    </lineage>
</organism>
<sequence>MTDSNHDENLMALLPWYVNGTLTEDERQAVEALLQRSAEARATLETLQTLQTDIKAELQEPVPGDLGWKRLQKSIHSQPTPIPKTQRDRPIWNRFLAAAAVLIIALQVGLLLKTPTDTTPQLLGTKPGTEQLQDAQLYRLVIAPDARWSEVEALLLELNAQLVDGPSAVGVVSVAIKAPADQAETVLEQLNSHPAIEHAQAVRNE</sequence>